<keyword evidence="4" id="KW-1185">Reference proteome</keyword>
<organism evidence="3 4">
    <name type="scientific">Planktothrix agardhii (strain NIVA-CYA 126/8)</name>
    <dbReference type="NCBI Taxonomy" id="388467"/>
    <lineage>
        <taxon>Bacteria</taxon>
        <taxon>Bacillati</taxon>
        <taxon>Cyanobacteriota</taxon>
        <taxon>Cyanophyceae</taxon>
        <taxon>Oscillatoriophycideae</taxon>
        <taxon>Oscillatoriales</taxon>
        <taxon>Microcoleaceae</taxon>
        <taxon>Planktothrix</taxon>
    </lineage>
</organism>
<name>A0A073CMF0_PLAA1</name>
<dbReference type="HOGENOM" id="CLU_019562_1_1_3"/>
<protein>
    <recommendedName>
        <fullName evidence="2">CHAT domain-containing protein</fullName>
    </recommendedName>
</protein>
<keyword evidence="1" id="KW-1133">Transmembrane helix</keyword>
<keyword evidence="1" id="KW-0472">Membrane</keyword>
<reference evidence="3 4" key="1">
    <citation type="journal article" date="2014" name="Appl. Environ. Microbiol.">
        <title>Elucidation of insertion elements encoded on plasmids and in vitro construction of shuttle vectors from the toxic cyanobacterium Planktothrix.</title>
        <authorList>
            <person name="Christiansen G."/>
            <person name="Goesmann A."/>
            <person name="Kurmayer R."/>
        </authorList>
    </citation>
    <scope>NUCLEOTIDE SEQUENCE [LARGE SCALE GENOMIC DNA]</scope>
    <source>
        <strain evidence="3 4">NIVA-CYA 126/8</strain>
    </source>
</reference>
<dbReference type="Pfam" id="PF12770">
    <property type="entry name" value="CHAT"/>
    <property type="match status" value="1"/>
</dbReference>
<accession>A0A073CMF0</accession>
<dbReference type="RefSeq" id="WP_227351274.1">
    <property type="nucleotide sequence ID" value="NZ_CM002803.1"/>
</dbReference>
<evidence type="ECO:0000259" key="2">
    <source>
        <dbReference type="Pfam" id="PF12770"/>
    </source>
</evidence>
<dbReference type="EMBL" id="CM002803">
    <property type="protein sequence ID" value="KEI68893.1"/>
    <property type="molecule type" value="Genomic_DNA"/>
</dbReference>
<sequence>MKIIQRYCLLFLDILKYLGSGFTNPRVNQLMRRTLPIFLFILVVIGLWGSSLVHGEKLSFGRPVLTEPVPTSQQQIIRNINGNNPITTMEKKWELDYETYFGRNLTDSKLQASDIAKILTEISQKTQTKHAVLWVVPEPQGLVLALITPGKEPLGLIQPNVQTETLKAEAINLFQEITNPRNLQNQSYLASAQRLYDLIIRPVEAQLKAENIQTILFCLGNGLRTLPLAVLHDGEKFLIEKYALTRIPAFNLMNLNYESVKDALVLAMGASEFKNQNPLPAVPFELYTIVNSNGMNGVIFPMGNRDNSGQWQGKSFLNQGFTVDNLRRLLSLSPYRIVHLATHAEFKPGTPGNSYIQFWNEQLKLDQMGQFNWKNPQIELLVLSACKTAVGDTNSELGFAGLAFQSGVKTALASLWYVSDTGTLALMSEFYQQLKTASTKAQALQQTQIQMLKGNIRLQRGELLSSRGELTLPPEIAAQENYNLSHPYYWAAFTLIGSPW</sequence>
<evidence type="ECO:0000256" key="1">
    <source>
        <dbReference type="SAM" id="Phobius"/>
    </source>
</evidence>
<gene>
    <name evidence="3" type="ORF">A19Y_4205</name>
</gene>
<feature type="transmembrane region" description="Helical" evidence="1">
    <location>
        <begin position="35"/>
        <end position="53"/>
    </location>
</feature>
<proteinExistence type="predicted"/>
<evidence type="ECO:0000313" key="3">
    <source>
        <dbReference type="EMBL" id="KEI68893.1"/>
    </source>
</evidence>
<dbReference type="InterPro" id="IPR024983">
    <property type="entry name" value="CHAT_dom"/>
</dbReference>
<dbReference type="PATRIC" id="fig|388467.6.peg.4141"/>
<feature type="domain" description="CHAT" evidence="2">
    <location>
        <begin position="190"/>
        <end position="498"/>
    </location>
</feature>
<dbReference type="eggNOG" id="COG4995">
    <property type="taxonomic scope" value="Bacteria"/>
</dbReference>
<dbReference type="AlphaFoldDB" id="A0A073CMF0"/>
<keyword evidence="1" id="KW-0812">Transmembrane</keyword>
<dbReference type="Proteomes" id="UP000027395">
    <property type="component" value="Chromosome"/>
</dbReference>
<dbReference type="STRING" id="388467.A19Y_4205"/>
<evidence type="ECO:0000313" key="4">
    <source>
        <dbReference type="Proteomes" id="UP000027395"/>
    </source>
</evidence>